<sequence length="396" mass="42146">MSQEGWSGIGYNPAPGSVAATGELAGKLNRTATYLRETYEVLNDVKNQSDVWQGEASKAFAERIEDLPTYLDNAHKSLDRASGHLRFWEENLSQYQNRAQTLEKDARAARGQVAETETALEKANANPAFNLAGQRFDTDAELQDAEQRLAQARAQADAAAKRAEQARTSLEEILRRAEKLKHEHEGTADDTARKIQAADDGLAPPEPGWWEQLVDWVAENAGFIGDIAGVVSAVAGSLAFIPVLAPIFGPIALAAGAVALAGHSLDMGLNWEEKSENKGAWAGLGADVAGLVPGIGAVTKGIDFAGDSVGLLSKSGQFCRGLGDDMQEASMVPKMAMESLGYSHVAETGAKVSQSFVNTVTQVPTVTEWVTPGETEKEEKRGAAFGALVGNALQVR</sequence>
<dbReference type="Proteomes" id="UP000253495">
    <property type="component" value="Unassembled WGS sequence"/>
</dbReference>
<proteinExistence type="predicted"/>
<reference evidence="2 3" key="1">
    <citation type="submission" date="2018-07" db="EMBL/GenBank/DDBJ databases">
        <title>Genomic Encyclopedia of Type Strains, Phase III (KMG-III): the genomes of soil and plant-associated and newly described type strains.</title>
        <authorList>
            <person name="Whitman W."/>
        </authorList>
    </citation>
    <scope>NUCLEOTIDE SEQUENCE [LARGE SCALE GENOMIC DNA]</scope>
    <source>
        <strain evidence="2 3">CECT 8575</strain>
    </source>
</reference>
<dbReference type="OrthoDB" id="3831541at2"/>
<gene>
    <name evidence="2" type="ORF">DFQ14_11085</name>
</gene>
<organism evidence="2 3">
    <name type="scientific">Halopolyspora algeriensis</name>
    <dbReference type="NCBI Taxonomy" id="1500506"/>
    <lineage>
        <taxon>Bacteria</taxon>
        <taxon>Bacillati</taxon>
        <taxon>Actinomycetota</taxon>
        <taxon>Actinomycetes</taxon>
        <taxon>Actinomycetes incertae sedis</taxon>
        <taxon>Halopolyspora</taxon>
    </lineage>
</organism>
<dbReference type="EMBL" id="QPJC01000010">
    <property type="protein sequence ID" value="RCW40758.1"/>
    <property type="molecule type" value="Genomic_DNA"/>
</dbReference>
<feature type="coiled-coil region" evidence="1">
    <location>
        <begin position="78"/>
        <end position="190"/>
    </location>
</feature>
<comment type="caution">
    <text evidence="2">The sequence shown here is derived from an EMBL/GenBank/DDBJ whole genome shotgun (WGS) entry which is preliminary data.</text>
</comment>
<dbReference type="SUPFAM" id="SSF140453">
    <property type="entry name" value="EsxAB dimer-like"/>
    <property type="match status" value="1"/>
</dbReference>
<dbReference type="InterPro" id="IPR036689">
    <property type="entry name" value="ESAT-6-like_sf"/>
</dbReference>
<accession>A0A368VHM5</accession>
<dbReference type="AlphaFoldDB" id="A0A368VHM5"/>
<keyword evidence="3" id="KW-1185">Reference proteome</keyword>
<dbReference type="Gene3D" id="1.10.287.1490">
    <property type="match status" value="1"/>
</dbReference>
<evidence type="ECO:0000313" key="2">
    <source>
        <dbReference type="EMBL" id="RCW40758.1"/>
    </source>
</evidence>
<name>A0A368VHM5_9ACTN</name>
<keyword evidence="1" id="KW-0175">Coiled coil</keyword>
<protein>
    <recommendedName>
        <fullName evidence="4">WXG100 family type VII secretion target</fullName>
    </recommendedName>
</protein>
<evidence type="ECO:0000313" key="3">
    <source>
        <dbReference type="Proteomes" id="UP000253495"/>
    </source>
</evidence>
<dbReference type="RefSeq" id="WP_114453977.1">
    <property type="nucleotide sequence ID" value="NZ_QPJC01000010.1"/>
</dbReference>
<evidence type="ECO:0008006" key="4">
    <source>
        <dbReference type="Google" id="ProtNLM"/>
    </source>
</evidence>
<evidence type="ECO:0000256" key="1">
    <source>
        <dbReference type="SAM" id="Coils"/>
    </source>
</evidence>